<evidence type="ECO:0000313" key="2">
    <source>
        <dbReference type="EMBL" id="RRT52946.1"/>
    </source>
</evidence>
<protein>
    <submittedName>
        <fullName evidence="2">Uncharacterized protein</fullName>
    </submittedName>
</protein>
<gene>
    <name evidence="2" type="ORF">B296_00019154</name>
</gene>
<organism evidence="2 3">
    <name type="scientific">Ensete ventricosum</name>
    <name type="common">Abyssinian banana</name>
    <name type="synonym">Musa ensete</name>
    <dbReference type="NCBI Taxonomy" id="4639"/>
    <lineage>
        <taxon>Eukaryota</taxon>
        <taxon>Viridiplantae</taxon>
        <taxon>Streptophyta</taxon>
        <taxon>Embryophyta</taxon>
        <taxon>Tracheophyta</taxon>
        <taxon>Spermatophyta</taxon>
        <taxon>Magnoliopsida</taxon>
        <taxon>Liliopsida</taxon>
        <taxon>Zingiberales</taxon>
        <taxon>Musaceae</taxon>
        <taxon>Ensete</taxon>
    </lineage>
</organism>
<evidence type="ECO:0000256" key="1">
    <source>
        <dbReference type="SAM" id="MobiDB-lite"/>
    </source>
</evidence>
<accession>A0A426YMJ1</accession>
<name>A0A426YMJ1_ENSVE</name>
<dbReference type="AlphaFoldDB" id="A0A426YMJ1"/>
<sequence>MLLPLLTCGSYADRFGRFGRMRDGFGFANSGPVQHSQSIGEEGRQNEAGGALGDEKRMVFTGPNPLHNR</sequence>
<evidence type="ECO:0000313" key="3">
    <source>
        <dbReference type="Proteomes" id="UP000287651"/>
    </source>
</evidence>
<dbReference type="Proteomes" id="UP000287651">
    <property type="component" value="Unassembled WGS sequence"/>
</dbReference>
<feature type="region of interest" description="Disordered" evidence="1">
    <location>
        <begin position="31"/>
        <end position="69"/>
    </location>
</feature>
<dbReference type="EMBL" id="AMZH03011398">
    <property type="protein sequence ID" value="RRT52946.1"/>
    <property type="molecule type" value="Genomic_DNA"/>
</dbReference>
<comment type="caution">
    <text evidence="2">The sequence shown here is derived from an EMBL/GenBank/DDBJ whole genome shotgun (WGS) entry which is preliminary data.</text>
</comment>
<proteinExistence type="predicted"/>
<reference evidence="2 3" key="1">
    <citation type="journal article" date="2014" name="Agronomy (Basel)">
        <title>A Draft Genome Sequence for Ensete ventricosum, the Drought-Tolerant Tree Against Hunger.</title>
        <authorList>
            <person name="Harrison J."/>
            <person name="Moore K.A."/>
            <person name="Paszkiewicz K."/>
            <person name="Jones T."/>
            <person name="Grant M."/>
            <person name="Ambacheew D."/>
            <person name="Muzemil S."/>
            <person name="Studholme D.J."/>
        </authorList>
    </citation>
    <scope>NUCLEOTIDE SEQUENCE [LARGE SCALE GENOMIC DNA]</scope>
</reference>